<dbReference type="Proteomes" id="UP001586593">
    <property type="component" value="Unassembled WGS sequence"/>
</dbReference>
<feature type="compositionally biased region" description="Polar residues" evidence="6">
    <location>
        <begin position="300"/>
        <end position="342"/>
    </location>
</feature>
<evidence type="ECO:0000256" key="4">
    <source>
        <dbReference type="ARBA" id="ARBA00023242"/>
    </source>
</evidence>
<accession>A0ABR3VST7</accession>
<feature type="region of interest" description="Disordered" evidence="6">
    <location>
        <begin position="641"/>
        <end position="707"/>
    </location>
</feature>
<evidence type="ECO:0000256" key="6">
    <source>
        <dbReference type="SAM" id="MobiDB-lite"/>
    </source>
</evidence>
<comment type="similarity">
    <text evidence="5">Belongs to the SPT3 family.</text>
</comment>
<evidence type="ECO:0000256" key="5">
    <source>
        <dbReference type="ARBA" id="ARBA00061274"/>
    </source>
</evidence>
<dbReference type="CDD" id="cd22926">
    <property type="entry name" value="HFD_SPT3"/>
    <property type="match status" value="1"/>
</dbReference>
<keyword evidence="8" id="KW-1185">Reference proteome</keyword>
<evidence type="ECO:0000256" key="2">
    <source>
        <dbReference type="ARBA" id="ARBA00023015"/>
    </source>
</evidence>
<evidence type="ECO:0000313" key="8">
    <source>
        <dbReference type="Proteomes" id="UP001586593"/>
    </source>
</evidence>
<feature type="compositionally biased region" description="Acidic residues" evidence="6">
    <location>
        <begin position="696"/>
        <end position="707"/>
    </location>
</feature>
<evidence type="ECO:0000256" key="3">
    <source>
        <dbReference type="ARBA" id="ARBA00023163"/>
    </source>
</evidence>
<feature type="compositionally biased region" description="Basic and acidic residues" evidence="6">
    <location>
        <begin position="641"/>
        <end position="650"/>
    </location>
</feature>
<feature type="compositionally biased region" description="Low complexity" evidence="6">
    <location>
        <begin position="348"/>
        <end position="359"/>
    </location>
</feature>
<feature type="compositionally biased region" description="Low complexity" evidence="6">
    <location>
        <begin position="272"/>
        <end position="286"/>
    </location>
</feature>
<dbReference type="Gene3D" id="1.10.20.10">
    <property type="entry name" value="Histone, subunit A"/>
    <property type="match status" value="1"/>
</dbReference>
<keyword evidence="3" id="KW-0804">Transcription</keyword>
<feature type="region of interest" description="Disordered" evidence="6">
    <location>
        <begin position="800"/>
        <end position="832"/>
    </location>
</feature>
<evidence type="ECO:0000313" key="7">
    <source>
        <dbReference type="EMBL" id="KAL1844716.1"/>
    </source>
</evidence>
<comment type="subcellular location">
    <subcellularLocation>
        <location evidence="1">Nucleus</location>
    </subcellularLocation>
</comment>
<sequence>MADSRDNKQYKYRQEIQQVKSPATPCFLHLGWEQPWLSSMSSKRCGYGAVEERNIRQVLLAGFSRERQRWFLCTLQLVVRHEPANLGDKVKAERRGRSSQAGRVVTLPSRCPPCPLFHWAASAQDCLGFRIRAVVQLLSQPSIESASCTLAKALPSLGTQQDDMDQSPGCASGSSSTQSTPTASPRQSQDSAAAGPFYETRVFVPLAAGTHAHHVGPAAMTPLVHQSVSSATNLPLRQSVSSAIDADAHHLPARAPPSTASRTEPPGQKRQSSACSSSSLLSATSTRDAPRLPCPALQDRANTVTTPQSTTLCGTPSTARRQHSLSGQTAVLSTGDPSSLPESDSPHSTSTSGVFSASSIRNRPPPVFRLPIPQQMAPDTPALGRNAQENMAPRGSAMDEHRQTDRPAVAPVDRLAGHRPAGLLGRQRLAHRQPNPDSQSLGATNPIGAALFAEAFDEAATPSNRRLFAPPAARPSQHPPGAVAAGRDMDDVLAPDAGHVDGSSGRGYESDGASAPTASLGRTPAAAVASAGAQQAALGRGDAEDCDDDAADFKEYLADNIAKMMYVSGETGEPSAETTGMIEEIVRQQVIELLRNATELAARRGSRSITINDLIFQIRDDAPKVSRLRTFLSWKDVRKNVKDSDDKGGDADLAAAEDPVGGVVAGPVEDTAKKNKKSKVGLPWDPSSFYSQEVPEREDEEDEEEEEMNYITLQRLRKADERTKAMTKEEYVTWSEYRQASFTYRKSKRFREWAGFSVITDSKPSDDIVDILGFLTFEMVQNLTEEALKIKDHEDLLRERTGEAGGSSSKKRKLAQGLFDPPGEGRTPVEPRHIQEAFRRMQARPKKSRAMLSGTRLQQRTNLKLI</sequence>
<feature type="compositionally biased region" description="Low complexity" evidence="6">
    <location>
        <begin position="166"/>
        <end position="189"/>
    </location>
</feature>
<organism evidence="7 8">
    <name type="scientific">Phialemonium thermophilum</name>
    <dbReference type="NCBI Taxonomy" id="223376"/>
    <lineage>
        <taxon>Eukaryota</taxon>
        <taxon>Fungi</taxon>
        <taxon>Dikarya</taxon>
        <taxon>Ascomycota</taxon>
        <taxon>Pezizomycotina</taxon>
        <taxon>Sordariomycetes</taxon>
        <taxon>Sordariomycetidae</taxon>
        <taxon>Cephalothecales</taxon>
        <taxon>Cephalothecaceae</taxon>
        <taxon>Phialemonium</taxon>
    </lineage>
</organism>
<dbReference type="SUPFAM" id="SSF47113">
    <property type="entry name" value="Histone-fold"/>
    <property type="match status" value="2"/>
</dbReference>
<dbReference type="Pfam" id="PF02269">
    <property type="entry name" value="TFIID-18kDa"/>
    <property type="match status" value="1"/>
</dbReference>
<dbReference type="InterPro" id="IPR003195">
    <property type="entry name" value="TFIID_TAF13"/>
</dbReference>
<keyword evidence="2" id="KW-0805">Transcription regulation</keyword>
<dbReference type="PANTHER" id="PTHR11380:SF16">
    <property type="entry name" value="TRANSCRIPTION INITIATION PROTEIN SPT3 HOMOLOG"/>
    <property type="match status" value="1"/>
</dbReference>
<comment type="caution">
    <text evidence="7">The sequence shown here is derived from an EMBL/GenBank/DDBJ whole genome shotgun (WGS) entry which is preliminary data.</text>
</comment>
<reference evidence="7 8" key="1">
    <citation type="journal article" date="2024" name="Commun. Biol.">
        <title>Comparative genomic analysis of thermophilic fungi reveals convergent evolutionary adaptations and gene losses.</title>
        <authorList>
            <person name="Steindorff A.S."/>
            <person name="Aguilar-Pontes M.V."/>
            <person name="Robinson A.J."/>
            <person name="Andreopoulos B."/>
            <person name="LaButti K."/>
            <person name="Kuo A."/>
            <person name="Mondo S."/>
            <person name="Riley R."/>
            <person name="Otillar R."/>
            <person name="Haridas S."/>
            <person name="Lipzen A."/>
            <person name="Grimwood J."/>
            <person name="Schmutz J."/>
            <person name="Clum A."/>
            <person name="Reid I.D."/>
            <person name="Moisan M.C."/>
            <person name="Butler G."/>
            <person name="Nguyen T.T.M."/>
            <person name="Dewar K."/>
            <person name="Conant G."/>
            <person name="Drula E."/>
            <person name="Henrissat B."/>
            <person name="Hansel C."/>
            <person name="Singer S."/>
            <person name="Hutchinson M.I."/>
            <person name="de Vries R.P."/>
            <person name="Natvig D.O."/>
            <person name="Powell A.J."/>
            <person name="Tsang A."/>
            <person name="Grigoriev I.V."/>
        </authorList>
    </citation>
    <scope>NUCLEOTIDE SEQUENCE [LARGE SCALE GENOMIC DNA]</scope>
    <source>
        <strain evidence="7 8">ATCC 24622</strain>
    </source>
</reference>
<proteinExistence type="inferred from homology"/>
<feature type="region of interest" description="Disordered" evidence="6">
    <location>
        <begin position="466"/>
        <end position="521"/>
    </location>
</feature>
<evidence type="ECO:0000256" key="1">
    <source>
        <dbReference type="ARBA" id="ARBA00004123"/>
    </source>
</evidence>
<feature type="region of interest" description="Disordered" evidence="6">
    <location>
        <begin position="250"/>
        <end position="368"/>
    </location>
</feature>
<dbReference type="EMBL" id="JAZHXJ010001514">
    <property type="protein sequence ID" value="KAL1844716.1"/>
    <property type="molecule type" value="Genomic_DNA"/>
</dbReference>
<dbReference type="PANTHER" id="PTHR11380">
    <property type="entry name" value="TRANSCRIPTION INITIATION FACTOR TFIID/SUPT3-RELATED"/>
    <property type="match status" value="1"/>
</dbReference>
<protein>
    <submittedName>
        <fullName evidence="7">Uncharacterized protein</fullName>
    </submittedName>
</protein>
<gene>
    <name evidence="7" type="ORF">VTK73DRAFT_1970</name>
</gene>
<keyword evidence="4" id="KW-0539">Nucleus</keyword>
<name>A0ABR3VST7_9PEZI</name>
<dbReference type="InterPro" id="IPR009072">
    <property type="entry name" value="Histone-fold"/>
</dbReference>
<feature type="region of interest" description="Disordered" evidence="6">
    <location>
        <begin position="158"/>
        <end position="192"/>
    </location>
</feature>